<dbReference type="InterPro" id="IPR026444">
    <property type="entry name" value="Secre_tail"/>
</dbReference>
<evidence type="ECO:0000256" key="2">
    <source>
        <dbReference type="ARBA" id="ARBA00022729"/>
    </source>
</evidence>
<keyword evidence="4" id="KW-1185">Reference proteome</keyword>
<proteinExistence type="inferred from homology"/>
<dbReference type="OrthoDB" id="2582440at2"/>
<accession>A0A5C7BKX2</accession>
<organism evidence="3 4">
    <name type="scientific">Psychroserpens burtonensis</name>
    <dbReference type="NCBI Taxonomy" id="49278"/>
    <lineage>
        <taxon>Bacteria</taxon>
        <taxon>Pseudomonadati</taxon>
        <taxon>Bacteroidota</taxon>
        <taxon>Flavobacteriia</taxon>
        <taxon>Flavobacteriales</taxon>
        <taxon>Flavobacteriaceae</taxon>
        <taxon>Psychroserpens</taxon>
    </lineage>
</organism>
<dbReference type="RefSeq" id="WP_147230789.1">
    <property type="nucleotide sequence ID" value="NZ_VOSB01000001.1"/>
</dbReference>
<comment type="similarity">
    <text evidence="1">Belongs to the ice-binding protein family.</text>
</comment>
<dbReference type="NCBIfam" id="TIGR04183">
    <property type="entry name" value="Por_Secre_tail"/>
    <property type="match status" value="1"/>
</dbReference>
<evidence type="ECO:0000313" key="3">
    <source>
        <dbReference type="EMBL" id="TXE20309.1"/>
    </source>
</evidence>
<dbReference type="STRING" id="1123037.GCA_000425305_00668"/>
<dbReference type="AlphaFoldDB" id="A0A5C7BKX2"/>
<dbReference type="Pfam" id="PF11999">
    <property type="entry name" value="Ice_binding"/>
    <property type="match status" value="1"/>
</dbReference>
<evidence type="ECO:0000313" key="4">
    <source>
        <dbReference type="Proteomes" id="UP000321938"/>
    </source>
</evidence>
<dbReference type="InterPro" id="IPR021884">
    <property type="entry name" value="Ice-bd_prot"/>
</dbReference>
<dbReference type="Proteomes" id="UP000321938">
    <property type="component" value="Unassembled WGS sequence"/>
</dbReference>
<comment type="caution">
    <text evidence="3">The sequence shown here is derived from an EMBL/GenBank/DDBJ whole genome shotgun (WGS) entry which is preliminary data.</text>
</comment>
<dbReference type="EMBL" id="VOSB01000001">
    <property type="protein sequence ID" value="TXE20309.1"/>
    <property type="molecule type" value="Genomic_DNA"/>
</dbReference>
<reference evidence="3 4" key="1">
    <citation type="submission" date="2019-08" db="EMBL/GenBank/DDBJ databases">
        <title>Genome of Psychroserpens burtonensis ACAM 167.</title>
        <authorList>
            <person name="Bowman J.P."/>
        </authorList>
    </citation>
    <scope>NUCLEOTIDE SEQUENCE [LARGE SCALE GENOMIC DNA]</scope>
    <source>
        <strain evidence="3 4">ACAM 167</strain>
    </source>
</reference>
<sequence>MIIKTKFLCPIFLIALFYFFFGTNTAISQINLRSIENFSIYTSNGAISNENTSNITRDIGTDAGAVTGFGSPSVINGSIQIANSMTIQANLDLVDTCVQINNTTTTESHIPVFGNGETLTPGVYSQGGAASIVGTLILDAQGISNAQFIFKIGGAFSTAAGATVVLINCASPASIFWLSGGAISMATSTTMSGNLISNPGAVSMAEGGTLVGRMLSTTGAISIDQNETINTIPIIGTITQPTCTTTTGSFQIINYDANNTYSFTPSVVSISGTGLVTAYPNTYTFTSSNSSSCVTSVVITSRIINYWTGESSSDWNNAGNWTCGIPSHSNDYINIIPLVTTTYPIIGAQPDNSGIVTNLEIPSGASLTINDNSLRVTTNLKLNGKIDLEGNSQLLQDTGSVFNVASSGAIEIDQQGSGNSFRYNYWSSPVNSRGTAFTIGEVLRGGTDTNNMIEIDFGSNYTYADGTTSLPIKLSTYWMYKLEDSGLGYSAWANVGNTSEVKAGQGYTMKGSNTSSVEQNYTFIGKPNNGIIELTVDSNNDYLLGNPYPSAIDANKFIEDNGTFPGTSSITGTLYFWEHYGGDSHNLAEYQAGYGTYSRGGGVSASSSPPVAGVSTAGSSVKGPPKQYIPVGQAFFVVGDTNGGQIQFNNSQRVFAKEFSGNSVFMRTDNSEATTNNNLNNDLRPKFRIGFDAPKISHREVLLTLDDNTTDAVDWGYDAEMYEVFDDDMYWVLDDKKYVIQATNNFGIDKEIPLGIQTLEGGLVSIKVDGLENAEDYTSLYIKDNVTGETHDITNQNFSINLDAGVYQNRFFLVFQPNLNIIEEETLLDGIQIYMNNSISELQLNRIVGTKILNVSLFNYLGQEVKAWSINTDEQSISLPIQLYSGSYIVIVETTTGKVNKKIIIN</sequence>
<keyword evidence="2" id="KW-0732">Signal</keyword>
<evidence type="ECO:0000256" key="1">
    <source>
        <dbReference type="ARBA" id="ARBA00005445"/>
    </source>
</evidence>
<protein>
    <submittedName>
        <fullName evidence="3">DUF3494 domain-containing protein</fullName>
    </submittedName>
</protein>
<name>A0A5C7BKX2_9FLAO</name>
<gene>
    <name evidence="3" type="ORF">ES692_00515</name>
</gene>